<keyword evidence="4" id="KW-1185">Reference proteome</keyword>
<gene>
    <name evidence="3" type="ORF">L4923_08265</name>
</gene>
<sequence length="97" mass="10517">MKLKFATVVLGFAMATAVTLPTNAQSLQPVRPGVNSIGQADLQALRNQLQRQQFQQQQQIYREIDRQNITPPQTVAPAVRQPCQSSANGGNAVGGCR</sequence>
<dbReference type="Proteomes" id="UP001201701">
    <property type="component" value="Unassembled WGS sequence"/>
</dbReference>
<proteinExistence type="predicted"/>
<dbReference type="RefSeq" id="WP_239363476.1">
    <property type="nucleotide sequence ID" value="NZ_JAKREW010000005.1"/>
</dbReference>
<name>A0ABS9QC76_9HYPH</name>
<organism evidence="3 4">
    <name type="scientific">Mesorhizobium retamae</name>
    <dbReference type="NCBI Taxonomy" id="2912854"/>
    <lineage>
        <taxon>Bacteria</taxon>
        <taxon>Pseudomonadati</taxon>
        <taxon>Pseudomonadota</taxon>
        <taxon>Alphaproteobacteria</taxon>
        <taxon>Hyphomicrobiales</taxon>
        <taxon>Phyllobacteriaceae</taxon>
        <taxon>Mesorhizobium</taxon>
    </lineage>
</organism>
<dbReference type="EMBL" id="JAKREW010000005">
    <property type="protein sequence ID" value="MCG7505014.1"/>
    <property type="molecule type" value="Genomic_DNA"/>
</dbReference>
<feature type="signal peptide" evidence="2">
    <location>
        <begin position="1"/>
        <end position="24"/>
    </location>
</feature>
<feature type="chain" id="PRO_5047292655" evidence="2">
    <location>
        <begin position="25"/>
        <end position="97"/>
    </location>
</feature>
<evidence type="ECO:0000313" key="4">
    <source>
        <dbReference type="Proteomes" id="UP001201701"/>
    </source>
</evidence>
<accession>A0ABS9QC76</accession>
<evidence type="ECO:0000256" key="2">
    <source>
        <dbReference type="SAM" id="SignalP"/>
    </source>
</evidence>
<protein>
    <submittedName>
        <fullName evidence="3">Uncharacterized protein</fullName>
    </submittedName>
</protein>
<reference evidence="3 4" key="1">
    <citation type="submission" date="2022-02" db="EMBL/GenBank/DDBJ databases">
        <title>Draft genome sequence of Mezorhizobium retamae strain IRAMC:0171 isolated from Retama raetam nodules.</title>
        <authorList>
            <person name="Bengaied R."/>
            <person name="Sbissi I."/>
            <person name="Huber K."/>
            <person name="Ghodbane F."/>
            <person name="Nouioui I."/>
            <person name="Tarhouni M."/>
            <person name="Gtari M."/>
        </authorList>
    </citation>
    <scope>NUCLEOTIDE SEQUENCE [LARGE SCALE GENOMIC DNA]</scope>
    <source>
        <strain evidence="3 4">IRAMC:0171</strain>
    </source>
</reference>
<feature type="region of interest" description="Disordered" evidence="1">
    <location>
        <begin position="77"/>
        <end position="97"/>
    </location>
</feature>
<comment type="caution">
    <text evidence="3">The sequence shown here is derived from an EMBL/GenBank/DDBJ whole genome shotgun (WGS) entry which is preliminary data.</text>
</comment>
<evidence type="ECO:0000313" key="3">
    <source>
        <dbReference type="EMBL" id="MCG7505014.1"/>
    </source>
</evidence>
<keyword evidence="2" id="KW-0732">Signal</keyword>
<evidence type="ECO:0000256" key="1">
    <source>
        <dbReference type="SAM" id="MobiDB-lite"/>
    </source>
</evidence>